<dbReference type="PANTHER" id="PTHR12910">
    <property type="entry name" value="NADH-UBIQUINONE OXIDOREDUCTASE SUBUNIT B17.2"/>
    <property type="match status" value="1"/>
</dbReference>
<keyword evidence="2" id="KW-0999">Mitochondrion inner membrane</keyword>
<evidence type="ECO:0000313" key="3">
    <source>
        <dbReference type="EMBL" id="EGD72696.1"/>
    </source>
</evidence>
<dbReference type="KEGG" id="sre:PTSG_04425"/>
<dbReference type="GeneID" id="16075101"/>
<reference evidence="3" key="1">
    <citation type="submission" date="2009-08" db="EMBL/GenBank/DDBJ databases">
        <title>Annotation of Salpingoeca rosetta.</title>
        <authorList>
            <consortium name="The Broad Institute Genome Sequencing Platform"/>
            <person name="Russ C."/>
            <person name="Cuomo C."/>
            <person name="Burger G."/>
            <person name="Gray M.W."/>
            <person name="Holland P.W.H."/>
            <person name="King N."/>
            <person name="Lang F.B.F."/>
            <person name="Roger A.J."/>
            <person name="Ruiz-Trillo I."/>
            <person name="Young S.K."/>
            <person name="Zeng Q."/>
            <person name="Gargeya S."/>
            <person name="Alvarado L."/>
            <person name="Berlin A."/>
            <person name="Chapman S.B."/>
            <person name="Chen Z."/>
            <person name="Freedman E."/>
            <person name="Gellesch M."/>
            <person name="Goldberg J."/>
            <person name="Griggs A."/>
            <person name="Gujja S."/>
            <person name="Heilman E."/>
            <person name="Heiman D."/>
            <person name="Howarth C."/>
            <person name="Mehta T."/>
            <person name="Neiman D."/>
            <person name="Pearson M."/>
            <person name="Roberts A."/>
            <person name="Saif S."/>
            <person name="Shea T."/>
            <person name="Shenoy N."/>
            <person name="Sisk P."/>
            <person name="Stolte C."/>
            <person name="Sykes S."/>
            <person name="White J."/>
            <person name="Yandava C."/>
            <person name="Haas B."/>
            <person name="Nusbaum C."/>
            <person name="Birren B."/>
        </authorList>
    </citation>
    <scope>NUCLEOTIDE SEQUENCE [LARGE SCALE GENOMIC DNA]</scope>
    <source>
        <strain evidence="3">ATCC 50818</strain>
    </source>
</reference>
<dbReference type="InterPro" id="IPR007763">
    <property type="entry name" value="NDUFA12"/>
</dbReference>
<comment type="function">
    <text evidence="2">Accessory subunit of the mitochondrial membrane respiratory chain NADH dehydrogenase (Complex I), that is believed not to be involved in catalysis. Complex I functions in the transfer of electrons from NADH to the respiratory chain. The immediate electron acceptor for the enzyme is believed to be ubiquinone.</text>
</comment>
<comment type="similarity">
    <text evidence="1 2">Belongs to the complex I NDUFA12 subunit family.</text>
</comment>
<keyword evidence="2" id="KW-0472">Membrane</keyword>
<evidence type="ECO:0000313" key="4">
    <source>
        <dbReference type="Proteomes" id="UP000007799"/>
    </source>
</evidence>
<dbReference type="FunCoup" id="F2U8I8">
    <property type="interactions" value="1238"/>
</dbReference>
<accession>F2U8I8</accession>
<organism evidence="4">
    <name type="scientific">Salpingoeca rosetta (strain ATCC 50818 / BSB-021)</name>
    <dbReference type="NCBI Taxonomy" id="946362"/>
    <lineage>
        <taxon>Eukaryota</taxon>
        <taxon>Choanoflagellata</taxon>
        <taxon>Craspedida</taxon>
        <taxon>Salpingoecidae</taxon>
        <taxon>Salpingoeca</taxon>
    </lineage>
</organism>
<keyword evidence="2" id="KW-0813">Transport</keyword>
<dbReference type="OrthoDB" id="274641at2759"/>
<dbReference type="PANTHER" id="PTHR12910:SF2">
    <property type="entry name" value="NADH DEHYDROGENASE [UBIQUINONE] 1 ALPHA SUBCOMPLEX SUBUNIT 12"/>
    <property type="match status" value="1"/>
</dbReference>
<dbReference type="RefSeq" id="XP_004994519.1">
    <property type="nucleotide sequence ID" value="XM_004994462.1"/>
</dbReference>
<dbReference type="GO" id="GO:0005743">
    <property type="term" value="C:mitochondrial inner membrane"/>
    <property type="evidence" value="ECO:0007669"/>
    <property type="project" value="UniProtKB-SubCell"/>
</dbReference>
<keyword evidence="2" id="KW-0496">Mitochondrion</keyword>
<name>F2U8I8_SALR5</name>
<keyword evidence="2" id="KW-0679">Respiratory chain</keyword>
<dbReference type="Pfam" id="PF05071">
    <property type="entry name" value="NDUFA12"/>
    <property type="match status" value="1"/>
</dbReference>
<dbReference type="GO" id="GO:0006979">
    <property type="term" value="P:response to oxidative stress"/>
    <property type="evidence" value="ECO:0007669"/>
    <property type="project" value="TreeGrafter"/>
</dbReference>
<evidence type="ECO:0000256" key="1">
    <source>
        <dbReference type="ARBA" id="ARBA00007355"/>
    </source>
</evidence>
<gene>
    <name evidence="3" type="ORF">PTSG_04425</name>
</gene>
<keyword evidence="2" id="KW-0249">Electron transport</keyword>
<dbReference type="eggNOG" id="KOG3382">
    <property type="taxonomic scope" value="Eukaryota"/>
</dbReference>
<dbReference type="GO" id="GO:0045271">
    <property type="term" value="C:respiratory chain complex I"/>
    <property type="evidence" value="ECO:0007669"/>
    <property type="project" value="InterPro"/>
</dbReference>
<protein>
    <recommendedName>
        <fullName evidence="2">NADH dehydrogenase [ubiquinone] 1 alpha subcomplex subunit 12</fullName>
    </recommendedName>
</protein>
<dbReference type="AlphaFoldDB" id="F2U8I8"/>
<dbReference type="OMA" id="WHGWIHH"/>
<evidence type="ECO:0000256" key="2">
    <source>
        <dbReference type="RuleBase" id="RU363103"/>
    </source>
</evidence>
<dbReference type="STRING" id="946362.F2U8I8"/>
<keyword evidence="4" id="KW-1185">Reference proteome</keyword>
<dbReference type="Proteomes" id="UP000007799">
    <property type="component" value="Unassembled WGS sequence"/>
</dbReference>
<sequence length="131" mass="15395">MSVNVNNFSTVMKLIQRVGWKQVARDLMREGKVMPGTLVGVDKLGNRYYEDRTQMFGQHRRVDYASSQPDGSQIPGEWHRWMHYMTDDLPNSEEPLKKWQAMHTENYTGTTKQYVPYSTTKPKIEAWKPQQ</sequence>
<dbReference type="EMBL" id="GL832964">
    <property type="protein sequence ID" value="EGD72696.1"/>
    <property type="molecule type" value="Genomic_DNA"/>
</dbReference>
<dbReference type="InParanoid" id="F2U8I8"/>
<comment type="subcellular location">
    <subcellularLocation>
        <location evidence="2">Mitochondrion inner membrane</location>
        <topology evidence="2">Peripheral membrane protein</topology>
        <orientation evidence="2">Matrix side</orientation>
    </subcellularLocation>
</comment>
<proteinExistence type="inferred from homology"/>